<dbReference type="Proteomes" id="UP000298663">
    <property type="component" value="Unassembled WGS sequence"/>
</dbReference>
<gene>
    <name evidence="1" type="ORF">L596_019445</name>
</gene>
<evidence type="ECO:0000313" key="2">
    <source>
        <dbReference type="Proteomes" id="UP000298663"/>
    </source>
</evidence>
<organism evidence="1 2">
    <name type="scientific">Steinernema carpocapsae</name>
    <name type="common">Entomopathogenic nematode</name>
    <dbReference type="NCBI Taxonomy" id="34508"/>
    <lineage>
        <taxon>Eukaryota</taxon>
        <taxon>Metazoa</taxon>
        <taxon>Ecdysozoa</taxon>
        <taxon>Nematoda</taxon>
        <taxon>Chromadorea</taxon>
        <taxon>Rhabditida</taxon>
        <taxon>Tylenchina</taxon>
        <taxon>Panagrolaimomorpha</taxon>
        <taxon>Strongyloidoidea</taxon>
        <taxon>Steinernematidae</taxon>
        <taxon>Steinernema</taxon>
    </lineage>
</organism>
<proteinExistence type="predicted"/>
<name>A0A4V6A0K9_STECR</name>
<reference evidence="1 2" key="1">
    <citation type="journal article" date="2015" name="Genome Biol.">
        <title>Comparative genomics of Steinernema reveals deeply conserved gene regulatory networks.</title>
        <authorList>
            <person name="Dillman A.R."/>
            <person name="Macchietto M."/>
            <person name="Porter C.F."/>
            <person name="Rogers A."/>
            <person name="Williams B."/>
            <person name="Antoshechkin I."/>
            <person name="Lee M.M."/>
            <person name="Goodwin Z."/>
            <person name="Lu X."/>
            <person name="Lewis E.E."/>
            <person name="Goodrich-Blair H."/>
            <person name="Stock S.P."/>
            <person name="Adams B.J."/>
            <person name="Sternberg P.W."/>
            <person name="Mortazavi A."/>
        </authorList>
    </citation>
    <scope>NUCLEOTIDE SEQUENCE [LARGE SCALE GENOMIC DNA]</scope>
    <source>
        <strain evidence="1 2">ALL</strain>
    </source>
</reference>
<comment type="caution">
    <text evidence="1">The sequence shown here is derived from an EMBL/GenBank/DDBJ whole genome shotgun (WGS) entry which is preliminary data.</text>
</comment>
<keyword evidence="2" id="KW-1185">Reference proteome</keyword>
<sequence length="70" mass="8114">MVNVYCQSTFWHLHSGNMPRNSLRRLAASPESFIKMWKTRQETADKSAKLRLPKIEAVKKIVFRSLLGIP</sequence>
<evidence type="ECO:0000313" key="1">
    <source>
        <dbReference type="EMBL" id="TKR71915.1"/>
    </source>
</evidence>
<protein>
    <submittedName>
        <fullName evidence="1">Uncharacterized protein</fullName>
    </submittedName>
</protein>
<dbReference type="AlphaFoldDB" id="A0A4V6A0K9"/>
<reference evidence="1 2" key="2">
    <citation type="journal article" date="2019" name="G3 (Bethesda)">
        <title>Hybrid Assembly of the Genome of the Entomopathogenic Nematode Steinernema carpocapsae Identifies the X-Chromosome.</title>
        <authorList>
            <person name="Serra L."/>
            <person name="Macchietto M."/>
            <person name="Macias-Munoz A."/>
            <person name="McGill C.J."/>
            <person name="Rodriguez I.M."/>
            <person name="Rodriguez B."/>
            <person name="Murad R."/>
            <person name="Mortazavi A."/>
        </authorList>
    </citation>
    <scope>NUCLEOTIDE SEQUENCE [LARGE SCALE GENOMIC DNA]</scope>
    <source>
        <strain evidence="1 2">ALL</strain>
    </source>
</reference>
<accession>A0A4V6A0K9</accession>
<dbReference type="EMBL" id="AZBU02000006">
    <property type="protein sequence ID" value="TKR71915.1"/>
    <property type="molecule type" value="Genomic_DNA"/>
</dbReference>